<dbReference type="SMART" id="SM00966">
    <property type="entry name" value="SpoVT_AbrB"/>
    <property type="match status" value="1"/>
</dbReference>
<gene>
    <name evidence="2" type="ORF">FH039_06185</name>
</gene>
<evidence type="ECO:0000313" key="3">
    <source>
        <dbReference type="Proteomes" id="UP000306007"/>
    </source>
</evidence>
<dbReference type="OrthoDB" id="30861at2157"/>
<dbReference type="Proteomes" id="UP000306007">
    <property type="component" value="Chromosome"/>
</dbReference>
<dbReference type="PANTHER" id="PTHR34860:SF6">
    <property type="entry name" value="REPRESSOR-LIKE PROTEIN SSO7C3"/>
    <property type="match status" value="1"/>
</dbReference>
<dbReference type="NCBIfam" id="TIGR01439">
    <property type="entry name" value="lp_hng_hel_AbrB"/>
    <property type="match status" value="1"/>
</dbReference>
<keyword evidence="2" id="KW-0238">DNA-binding</keyword>
<name>A0A4Y5SKE8_9EURY</name>
<dbReference type="InterPro" id="IPR007159">
    <property type="entry name" value="SpoVT-AbrB_dom"/>
</dbReference>
<sequence length="75" mass="8781">MSITKVTRNYQITIPAEIRKALGIREGELLEVHLEGDRIVLKRLERKRKRLRLGRKLPPEEIERGIEGGMKECME</sequence>
<dbReference type="PANTHER" id="PTHR34860">
    <property type="entry name" value="REPRESSOR-LIKE PROTEIN SSO7C3"/>
    <property type="match status" value="1"/>
</dbReference>
<dbReference type="EMBL" id="CP040846">
    <property type="protein sequence ID" value="QDA31265.1"/>
    <property type="molecule type" value="Genomic_DNA"/>
</dbReference>
<dbReference type="Pfam" id="PF04014">
    <property type="entry name" value="MazE_antitoxin"/>
    <property type="match status" value="1"/>
</dbReference>
<dbReference type="RefSeq" id="WP_139680608.1">
    <property type="nucleotide sequence ID" value="NZ_CP040846.1"/>
</dbReference>
<keyword evidence="3" id="KW-1185">Reference proteome</keyword>
<organism evidence="2 3">
    <name type="scientific">Thermococcus indicus</name>
    <dbReference type="NCBI Taxonomy" id="2586643"/>
    <lineage>
        <taxon>Archaea</taxon>
        <taxon>Methanobacteriati</taxon>
        <taxon>Methanobacteriota</taxon>
        <taxon>Thermococci</taxon>
        <taxon>Thermococcales</taxon>
        <taxon>Thermococcaceae</taxon>
        <taxon>Thermococcus</taxon>
    </lineage>
</organism>
<proteinExistence type="predicted"/>
<accession>A0A4Y5SKE8</accession>
<dbReference type="SUPFAM" id="SSF89447">
    <property type="entry name" value="AbrB/MazE/MraZ-like"/>
    <property type="match status" value="1"/>
</dbReference>
<dbReference type="PROSITE" id="PS51740">
    <property type="entry name" value="SPOVT_ABRB"/>
    <property type="match status" value="1"/>
</dbReference>
<protein>
    <submittedName>
        <fullName evidence="2">AbrB/MazE/SpoVT family DNA-binding domain-containing protein</fullName>
    </submittedName>
</protein>
<evidence type="ECO:0000313" key="2">
    <source>
        <dbReference type="EMBL" id="QDA31265.1"/>
    </source>
</evidence>
<evidence type="ECO:0000259" key="1">
    <source>
        <dbReference type="PROSITE" id="PS51740"/>
    </source>
</evidence>
<dbReference type="GO" id="GO:0003677">
    <property type="term" value="F:DNA binding"/>
    <property type="evidence" value="ECO:0007669"/>
    <property type="project" value="UniProtKB-KW"/>
</dbReference>
<dbReference type="KEGG" id="tic:FH039_06185"/>
<dbReference type="InterPro" id="IPR052975">
    <property type="entry name" value="Repressor-like_regulatory"/>
</dbReference>
<dbReference type="InterPro" id="IPR037914">
    <property type="entry name" value="SpoVT-AbrB_sf"/>
</dbReference>
<feature type="domain" description="SpoVT-AbrB" evidence="1">
    <location>
        <begin position="1"/>
        <end position="46"/>
    </location>
</feature>
<dbReference type="Gene3D" id="2.10.260.10">
    <property type="match status" value="1"/>
</dbReference>
<reference evidence="2 3" key="1">
    <citation type="submission" date="2019-06" db="EMBL/GenBank/DDBJ databases">
        <title>Thermococcus indicus sp. nov., a Fe(III)-reducing hyperthermophilic archaeon isolated from the Onnuri vent field of the Central Indian Ocean ridge.</title>
        <authorList>
            <person name="Lim J.K."/>
            <person name="Kim Y.J."/>
            <person name="Kwon K.K."/>
        </authorList>
    </citation>
    <scope>NUCLEOTIDE SEQUENCE [LARGE SCALE GENOMIC DNA]</scope>
    <source>
        <strain evidence="2 3">IOH1</strain>
    </source>
</reference>
<dbReference type="GeneID" id="40474755"/>
<dbReference type="AlphaFoldDB" id="A0A4Y5SKE8"/>